<gene>
    <name evidence="2" type="primary">ORF133774</name>
</gene>
<sequence length="51" mass="5983">MKRHKCGNAGGLNTSKETQVTEHCEETQVREQKWRFTVEESRKGTQVAEYR</sequence>
<dbReference type="AlphaFoldDB" id="A0A0B7AS70"/>
<proteinExistence type="predicted"/>
<dbReference type="EMBL" id="HACG01035961">
    <property type="protein sequence ID" value="CEK82826.1"/>
    <property type="molecule type" value="Transcribed_RNA"/>
</dbReference>
<name>A0A0B7AS70_9EUPU</name>
<accession>A0A0B7AS70</accession>
<organism evidence="2">
    <name type="scientific">Arion vulgaris</name>
    <dbReference type="NCBI Taxonomy" id="1028688"/>
    <lineage>
        <taxon>Eukaryota</taxon>
        <taxon>Metazoa</taxon>
        <taxon>Spiralia</taxon>
        <taxon>Lophotrochozoa</taxon>
        <taxon>Mollusca</taxon>
        <taxon>Gastropoda</taxon>
        <taxon>Heterobranchia</taxon>
        <taxon>Euthyneura</taxon>
        <taxon>Panpulmonata</taxon>
        <taxon>Eupulmonata</taxon>
        <taxon>Stylommatophora</taxon>
        <taxon>Helicina</taxon>
        <taxon>Arionoidea</taxon>
        <taxon>Arionidae</taxon>
        <taxon>Arion</taxon>
    </lineage>
</organism>
<evidence type="ECO:0000256" key="1">
    <source>
        <dbReference type="SAM" id="MobiDB-lite"/>
    </source>
</evidence>
<protein>
    <submittedName>
        <fullName evidence="2">Uncharacterized protein</fullName>
    </submittedName>
</protein>
<reference evidence="2" key="1">
    <citation type="submission" date="2014-12" db="EMBL/GenBank/DDBJ databases">
        <title>Insight into the proteome of Arion vulgaris.</title>
        <authorList>
            <person name="Aradska J."/>
            <person name="Bulat T."/>
            <person name="Smidak R."/>
            <person name="Sarate P."/>
            <person name="Gangsoo J."/>
            <person name="Sialana F."/>
            <person name="Bilban M."/>
            <person name="Lubec G."/>
        </authorList>
    </citation>
    <scope>NUCLEOTIDE SEQUENCE</scope>
    <source>
        <tissue evidence="2">Skin</tissue>
    </source>
</reference>
<feature type="region of interest" description="Disordered" evidence="1">
    <location>
        <begin position="1"/>
        <end position="24"/>
    </location>
</feature>
<evidence type="ECO:0000313" key="2">
    <source>
        <dbReference type="EMBL" id="CEK82826.1"/>
    </source>
</evidence>